<protein>
    <submittedName>
        <fullName evidence="2">Uncharacterized protein</fullName>
    </submittedName>
</protein>
<comment type="caution">
    <text evidence="2">The sequence shown here is derived from an EMBL/GenBank/DDBJ whole genome shotgun (WGS) entry which is preliminary data.</text>
</comment>
<feature type="compositionally biased region" description="Basic and acidic residues" evidence="1">
    <location>
        <begin position="62"/>
        <end position="75"/>
    </location>
</feature>
<gene>
    <name evidence="2" type="ORF">GCM10023220_14570</name>
</gene>
<evidence type="ECO:0000313" key="3">
    <source>
        <dbReference type="Proteomes" id="UP001501265"/>
    </source>
</evidence>
<sequence length="180" mass="19199">MPVVSASAWWCRFVPWDDPGLQEEEDIVSGAGPGSSGTPEEVWQMFLDDSEDAIRVSAPRELSARDRERDSRPAAERVPAADSVGELWRPEVPRNWPAWRELDSPARVRRAARVFVGAAAVVVALTAWSQFATGSGAPADTPVDTTVQRVEEAPIGLPTAAVSPAPSVTAPVTAASWSVG</sequence>
<accession>A0ABP9B620</accession>
<name>A0ABP9B620_9ACTN</name>
<reference evidence="3" key="1">
    <citation type="journal article" date="2019" name="Int. J. Syst. Evol. Microbiol.">
        <title>The Global Catalogue of Microorganisms (GCM) 10K type strain sequencing project: providing services to taxonomists for standard genome sequencing and annotation.</title>
        <authorList>
            <consortium name="The Broad Institute Genomics Platform"/>
            <consortium name="The Broad Institute Genome Sequencing Center for Infectious Disease"/>
            <person name="Wu L."/>
            <person name="Ma J."/>
        </authorList>
    </citation>
    <scope>NUCLEOTIDE SEQUENCE [LARGE SCALE GENOMIC DNA]</scope>
    <source>
        <strain evidence="3">JCM 18081</strain>
    </source>
</reference>
<keyword evidence="3" id="KW-1185">Reference proteome</keyword>
<dbReference type="Proteomes" id="UP001501265">
    <property type="component" value="Unassembled WGS sequence"/>
</dbReference>
<dbReference type="EMBL" id="BAABIG010000016">
    <property type="protein sequence ID" value="GAA4790480.1"/>
    <property type="molecule type" value="Genomic_DNA"/>
</dbReference>
<evidence type="ECO:0000313" key="2">
    <source>
        <dbReference type="EMBL" id="GAA4790480.1"/>
    </source>
</evidence>
<feature type="region of interest" description="Disordered" evidence="1">
    <location>
        <begin position="55"/>
        <end position="82"/>
    </location>
</feature>
<organism evidence="2 3">
    <name type="scientific">Streptomyces ziwulingensis</name>
    <dbReference type="NCBI Taxonomy" id="1045501"/>
    <lineage>
        <taxon>Bacteria</taxon>
        <taxon>Bacillati</taxon>
        <taxon>Actinomycetota</taxon>
        <taxon>Actinomycetes</taxon>
        <taxon>Kitasatosporales</taxon>
        <taxon>Streptomycetaceae</taxon>
        <taxon>Streptomyces</taxon>
    </lineage>
</organism>
<evidence type="ECO:0000256" key="1">
    <source>
        <dbReference type="SAM" id="MobiDB-lite"/>
    </source>
</evidence>
<proteinExistence type="predicted"/>